<dbReference type="SUPFAM" id="SSF81593">
    <property type="entry name" value="Nucleotidyltransferase substrate binding subunit/domain"/>
    <property type="match status" value="1"/>
</dbReference>
<gene>
    <name evidence="1" type="ORF">GALL_517330</name>
</gene>
<dbReference type="EMBL" id="MLJW01006421">
    <property type="protein sequence ID" value="OIQ66693.1"/>
    <property type="molecule type" value="Genomic_DNA"/>
</dbReference>
<proteinExistence type="predicted"/>
<reference evidence="1" key="1">
    <citation type="submission" date="2016-10" db="EMBL/GenBank/DDBJ databases">
        <title>Sequence of Gallionella enrichment culture.</title>
        <authorList>
            <person name="Poehlein A."/>
            <person name="Muehling M."/>
            <person name="Daniel R."/>
        </authorList>
    </citation>
    <scope>NUCLEOTIDE SEQUENCE</scope>
</reference>
<name>A0A1J5PT00_9ZZZZ</name>
<protein>
    <submittedName>
        <fullName evidence="1">Uncharacterized protein</fullName>
    </submittedName>
</protein>
<dbReference type="AlphaFoldDB" id="A0A1J5PT00"/>
<accession>A0A1J5PT00</accession>
<comment type="caution">
    <text evidence="1">The sequence shown here is derived from an EMBL/GenBank/DDBJ whole genome shotgun (WGS) entry which is preliminary data.</text>
</comment>
<organism evidence="1">
    <name type="scientific">mine drainage metagenome</name>
    <dbReference type="NCBI Taxonomy" id="410659"/>
    <lineage>
        <taxon>unclassified sequences</taxon>
        <taxon>metagenomes</taxon>
        <taxon>ecological metagenomes</taxon>
    </lineage>
</organism>
<dbReference type="Gene3D" id="1.20.120.330">
    <property type="entry name" value="Nucleotidyltransferases domain 2"/>
    <property type="match status" value="1"/>
</dbReference>
<evidence type="ECO:0000313" key="1">
    <source>
        <dbReference type="EMBL" id="OIQ66693.1"/>
    </source>
</evidence>
<sequence>MNPLREKIRSALAEQDGNFVHLHNALVKLKPALTILPASLDDPDTVEHIDQMIFRFTKIQDGIGRRLMPLIVDMLEADTSEMTFIDKLNRLEKLGLLAPGEWNGYRKIRNDLTHTYPEAIEDLVDAINQATLTVGQLEATYIKMRSFCQNKLGLLNR</sequence>